<dbReference type="GO" id="GO:0005524">
    <property type="term" value="F:ATP binding"/>
    <property type="evidence" value="ECO:0007669"/>
    <property type="project" value="InterPro"/>
</dbReference>
<dbReference type="Gene3D" id="1.10.510.10">
    <property type="entry name" value="Transferase(Phosphotransferase) domain 1"/>
    <property type="match status" value="1"/>
</dbReference>
<organism evidence="3 5">
    <name type="scientific">Trichuris suis</name>
    <name type="common">pig whipworm</name>
    <dbReference type="NCBI Taxonomy" id="68888"/>
    <lineage>
        <taxon>Eukaryota</taxon>
        <taxon>Metazoa</taxon>
        <taxon>Ecdysozoa</taxon>
        <taxon>Nematoda</taxon>
        <taxon>Enoplea</taxon>
        <taxon>Dorylaimia</taxon>
        <taxon>Trichinellida</taxon>
        <taxon>Trichuridae</taxon>
        <taxon>Trichuris</taxon>
    </lineage>
</organism>
<dbReference type="SUPFAM" id="SSF56112">
    <property type="entry name" value="Protein kinase-like (PK-like)"/>
    <property type="match status" value="1"/>
</dbReference>
<reference evidence="3 5" key="1">
    <citation type="journal article" date="2014" name="Nat. Genet.">
        <title>Genome and transcriptome of the porcine whipworm Trichuris suis.</title>
        <authorList>
            <person name="Jex A.R."/>
            <person name="Nejsum P."/>
            <person name="Schwarz E.M."/>
            <person name="Hu L."/>
            <person name="Young N.D."/>
            <person name="Hall R.S."/>
            <person name="Korhonen P.K."/>
            <person name="Liao S."/>
            <person name="Thamsborg S."/>
            <person name="Xia J."/>
            <person name="Xu P."/>
            <person name="Wang S."/>
            <person name="Scheerlinck J.P."/>
            <person name="Hofmann A."/>
            <person name="Sternberg P.W."/>
            <person name="Wang J."/>
            <person name="Gasser R.B."/>
        </authorList>
    </citation>
    <scope>NUCLEOTIDE SEQUENCE [LARGE SCALE GENOMIC DNA]</scope>
    <source>
        <strain evidence="4">DCEP-RM93F</strain>
        <strain evidence="3">DCEP-RM93M</strain>
    </source>
</reference>
<evidence type="ECO:0000313" key="3">
    <source>
        <dbReference type="EMBL" id="KFD55643.1"/>
    </source>
</evidence>
<dbReference type="InterPro" id="IPR000719">
    <property type="entry name" value="Prot_kinase_dom"/>
</dbReference>
<gene>
    <name evidence="3" type="ORF">M513_03391</name>
    <name evidence="4" type="ORF">M514_03391</name>
</gene>
<dbReference type="InterPro" id="IPR008271">
    <property type="entry name" value="Ser/Thr_kinase_AS"/>
</dbReference>
<evidence type="ECO:0000256" key="1">
    <source>
        <dbReference type="ARBA" id="ARBA00012513"/>
    </source>
</evidence>
<sequence length="313" mass="36544">MPRKIVQLKEGTMLNRRWKVVDSIGYGGYCSIYMVKDGSSKLEAAAKIEEVTVKPTLQTEVVILLKLKGAPHALQYLDYGETDQFRFLIMELGGPSLSDLKRFQPTKRFSLSTVLRLGVQFIEAVHDLHRIGYVHRDIKPCNFVIGREVENQRLVYLIDFGIARRYARQHDGRLKRPRKHVGFRGTLKYASPNIHDGKEAGRRDDLWSVLYAMVDLRYGSLPWHNEGDKARVGHWKKNINPVDLLRDFPDEIYEIMETLKCLQYEDKPDYDSFIDKIRKAMGRLDIKENELYDWQSKKLLDDKEKTACCFLFR</sequence>
<dbReference type="SMART" id="SM00220">
    <property type="entry name" value="S_TKc"/>
    <property type="match status" value="1"/>
</dbReference>
<dbReference type="EMBL" id="KL367508">
    <property type="protein sequence ID" value="KFD68057.1"/>
    <property type="molecule type" value="Genomic_DNA"/>
</dbReference>
<evidence type="ECO:0000259" key="2">
    <source>
        <dbReference type="PROSITE" id="PS50011"/>
    </source>
</evidence>
<name>A0A085MEJ7_9BILA</name>
<dbReference type="EC" id="2.7.11.1" evidence="1"/>
<feature type="domain" description="Protein kinase" evidence="2">
    <location>
        <begin position="18"/>
        <end position="281"/>
    </location>
</feature>
<proteinExistence type="predicted"/>
<dbReference type="PROSITE" id="PS00108">
    <property type="entry name" value="PROTEIN_KINASE_ST"/>
    <property type="match status" value="1"/>
</dbReference>
<dbReference type="Proteomes" id="UP000030764">
    <property type="component" value="Unassembled WGS sequence"/>
</dbReference>
<dbReference type="InterPro" id="IPR050235">
    <property type="entry name" value="CK1_Ser-Thr_kinase"/>
</dbReference>
<dbReference type="EMBL" id="KL363198">
    <property type="protein sequence ID" value="KFD55643.1"/>
    <property type="molecule type" value="Genomic_DNA"/>
</dbReference>
<evidence type="ECO:0000313" key="5">
    <source>
        <dbReference type="Proteomes" id="UP000030764"/>
    </source>
</evidence>
<dbReference type="InterPro" id="IPR011009">
    <property type="entry name" value="Kinase-like_dom_sf"/>
</dbReference>
<keyword evidence="5" id="KW-1185">Reference proteome</keyword>
<protein>
    <recommendedName>
        <fullName evidence="1">non-specific serine/threonine protein kinase</fullName>
        <ecNumber evidence="1">2.7.11.1</ecNumber>
    </recommendedName>
</protein>
<dbReference type="PROSITE" id="PS50011">
    <property type="entry name" value="PROTEIN_KINASE_DOM"/>
    <property type="match status" value="1"/>
</dbReference>
<dbReference type="AlphaFoldDB" id="A0A085MEJ7"/>
<dbReference type="GO" id="GO:0004674">
    <property type="term" value="F:protein serine/threonine kinase activity"/>
    <property type="evidence" value="ECO:0007669"/>
    <property type="project" value="UniProtKB-EC"/>
</dbReference>
<dbReference type="Pfam" id="PF00069">
    <property type="entry name" value="Pkinase"/>
    <property type="match status" value="1"/>
</dbReference>
<dbReference type="Proteomes" id="UP000030758">
    <property type="component" value="Unassembled WGS sequence"/>
</dbReference>
<dbReference type="PANTHER" id="PTHR11909">
    <property type="entry name" value="CASEIN KINASE-RELATED"/>
    <property type="match status" value="1"/>
</dbReference>
<accession>A0A085MEJ7</accession>
<evidence type="ECO:0000313" key="4">
    <source>
        <dbReference type="EMBL" id="KFD68057.1"/>
    </source>
</evidence>